<name>A0A918KFZ0_9PROT</name>
<evidence type="ECO:0000256" key="1">
    <source>
        <dbReference type="SAM" id="Phobius"/>
    </source>
</evidence>
<keyword evidence="1" id="KW-1133">Transmembrane helix</keyword>
<comment type="caution">
    <text evidence="2">The sequence shown here is derived from an EMBL/GenBank/DDBJ whole genome shotgun (WGS) entry which is preliminary data.</text>
</comment>
<sequence length="117" mass="12723">MKKLAAILAGFVACQHVGFMVVEMFLWEHEVGRAMFNTTAEFAAETAFMAQNQGLYNGFLAAGLIWSLIAAKRDVRIFFLLCVIVAGVFGAITVSPTIFVVQAIPALLALSLTLLKR</sequence>
<accession>A0A918KFZ0</accession>
<reference evidence="2 3" key="1">
    <citation type="journal article" date="2014" name="Int. J. Syst. Evol. Microbiol.">
        <title>Complete genome sequence of Corynebacterium casei LMG S-19264T (=DSM 44701T), isolated from a smear-ripened cheese.</title>
        <authorList>
            <consortium name="US DOE Joint Genome Institute (JGI-PGF)"/>
            <person name="Walter F."/>
            <person name="Albersmeier A."/>
            <person name="Kalinowski J."/>
            <person name="Ruckert C."/>
        </authorList>
    </citation>
    <scope>NUCLEOTIDE SEQUENCE [LARGE SCALE GENOMIC DNA]</scope>
    <source>
        <strain evidence="2 3">KCTC 23968</strain>
    </source>
</reference>
<organism evidence="2 3">
    <name type="scientific">Litorimonas cladophorae</name>
    <dbReference type="NCBI Taxonomy" id="1220491"/>
    <lineage>
        <taxon>Bacteria</taxon>
        <taxon>Pseudomonadati</taxon>
        <taxon>Pseudomonadota</taxon>
        <taxon>Alphaproteobacteria</taxon>
        <taxon>Maricaulales</taxon>
        <taxon>Robiginitomaculaceae</taxon>
    </lineage>
</organism>
<dbReference type="PANTHER" id="PTHR38446:SF1">
    <property type="entry name" value="BLL0914 PROTEIN"/>
    <property type="match status" value="1"/>
</dbReference>
<proteinExistence type="predicted"/>
<feature type="transmembrane region" description="Helical" evidence="1">
    <location>
        <begin position="77"/>
        <end position="92"/>
    </location>
</feature>
<gene>
    <name evidence="2" type="ORF">GCM10011309_08590</name>
</gene>
<keyword evidence="1" id="KW-0472">Membrane</keyword>
<dbReference type="Pfam" id="PF06993">
    <property type="entry name" value="DUF1304"/>
    <property type="match status" value="1"/>
</dbReference>
<dbReference type="AlphaFoldDB" id="A0A918KFZ0"/>
<protein>
    <submittedName>
        <fullName evidence="2">Membrane protein</fullName>
    </submittedName>
</protein>
<dbReference type="InterPro" id="IPR009732">
    <property type="entry name" value="DUF1304"/>
</dbReference>
<dbReference type="EMBL" id="BMYV01000001">
    <property type="protein sequence ID" value="GGX61039.1"/>
    <property type="molecule type" value="Genomic_DNA"/>
</dbReference>
<dbReference type="Proteomes" id="UP000600865">
    <property type="component" value="Unassembled WGS sequence"/>
</dbReference>
<keyword evidence="3" id="KW-1185">Reference proteome</keyword>
<evidence type="ECO:0000313" key="3">
    <source>
        <dbReference type="Proteomes" id="UP000600865"/>
    </source>
</evidence>
<keyword evidence="1" id="KW-0812">Transmembrane</keyword>
<feature type="transmembrane region" description="Helical" evidence="1">
    <location>
        <begin position="98"/>
        <end position="115"/>
    </location>
</feature>
<dbReference type="PANTHER" id="PTHR38446">
    <property type="entry name" value="BLL0914 PROTEIN"/>
    <property type="match status" value="1"/>
</dbReference>
<feature type="transmembrane region" description="Helical" evidence="1">
    <location>
        <begin position="54"/>
        <end position="70"/>
    </location>
</feature>
<evidence type="ECO:0000313" key="2">
    <source>
        <dbReference type="EMBL" id="GGX61039.1"/>
    </source>
</evidence>
<dbReference type="RefSeq" id="WP_189581752.1">
    <property type="nucleotide sequence ID" value="NZ_BMYV01000001.1"/>
</dbReference>